<protein>
    <submittedName>
        <fullName evidence="2">Uncharacterized protein</fullName>
    </submittedName>
</protein>
<accession>A0A7V9A5X8</accession>
<dbReference type="Proteomes" id="UP000551616">
    <property type="component" value="Unassembled WGS sequence"/>
</dbReference>
<evidence type="ECO:0000313" key="3">
    <source>
        <dbReference type="Proteomes" id="UP000551616"/>
    </source>
</evidence>
<feature type="compositionally biased region" description="Basic and acidic residues" evidence="1">
    <location>
        <begin position="264"/>
        <end position="274"/>
    </location>
</feature>
<sequence>MPTPSSAREPLIVSRIAMFQANAQPDLSGSFSTENAPQGVLRAGQTLACLACGTMVEVPAQVVGRKVILVDHSRRDEPDGSAVAQEVPGWTESPQAGDSQAEPSRPGLLASDVSPRHCDGGEGASAGTTQAELVSGEASPGVAISPETPPLRTKRRKQPSQVGPQRRRIDGLQVPAADEMERAFAWVSFHLKLLGLQGSQMKRLQKVLKRRQRQARLVPETLHASEDQSGSMVKKKPMPMLKPVGQPVRTGRSHAHVDVSMTPDRTRREAEGHAPADASIPSAKVAPGAKIARERGPP</sequence>
<dbReference type="AlphaFoldDB" id="A0A7V9A5X8"/>
<feature type="region of interest" description="Disordered" evidence="1">
    <location>
        <begin position="221"/>
        <end position="298"/>
    </location>
</feature>
<keyword evidence="3" id="KW-1185">Reference proteome</keyword>
<gene>
    <name evidence="2" type="ORF">HOV93_08730</name>
</gene>
<dbReference type="EMBL" id="JABRWO010000002">
    <property type="protein sequence ID" value="MBA2113722.1"/>
    <property type="molecule type" value="Genomic_DNA"/>
</dbReference>
<feature type="region of interest" description="Disordered" evidence="1">
    <location>
        <begin position="74"/>
        <end position="170"/>
    </location>
</feature>
<evidence type="ECO:0000313" key="2">
    <source>
        <dbReference type="EMBL" id="MBA2113722.1"/>
    </source>
</evidence>
<name>A0A7V9A5X8_9BACT</name>
<reference evidence="2 3" key="1">
    <citation type="submission" date="2020-05" db="EMBL/GenBank/DDBJ databases">
        <title>Bremerella alba sp. nov., a novel planctomycete isolated from the surface of the macroalga Fucus spiralis.</title>
        <authorList>
            <person name="Godinho O."/>
            <person name="Botelho R."/>
            <person name="Albuquerque L."/>
            <person name="Wiegand S."/>
            <person name="Da Costa M.S."/>
            <person name="Lobo-Da-Cunha A."/>
            <person name="Jogler C."/>
            <person name="Lage O.M."/>
        </authorList>
    </citation>
    <scope>NUCLEOTIDE SEQUENCE [LARGE SCALE GENOMIC DNA]</scope>
    <source>
        <strain evidence="2 3">FF15</strain>
    </source>
</reference>
<comment type="caution">
    <text evidence="2">The sequence shown here is derived from an EMBL/GenBank/DDBJ whole genome shotgun (WGS) entry which is preliminary data.</text>
</comment>
<organism evidence="2 3">
    <name type="scientific">Bremerella alba</name>
    <dbReference type="NCBI Taxonomy" id="980252"/>
    <lineage>
        <taxon>Bacteria</taxon>
        <taxon>Pseudomonadati</taxon>
        <taxon>Planctomycetota</taxon>
        <taxon>Planctomycetia</taxon>
        <taxon>Pirellulales</taxon>
        <taxon>Pirellulaceae</taxon>
        <taxon>Bremerella</taxon>
    </lineage>
</organism>
<proteinExistence type="predicted"/>
<feature type="compositionally biased region" description="Polar residues" evidence="1">
    <location>
        <begin position="92"/>
        <end position="102"/>
    </location>
</feature>
<evidence type="ECO:0000256" key="1">
    <source>
        <dbReference type="SAM" id="MobiDB-lite"/>
    </source>
</evidence>